<gene>
    <name evidence="18" type="ORF">NE695_05055</name>
</gene>
<keyword evidence="10" id="KW-0067">ATP-binding</keyword>
<evidence type="ECO:0000256" key="7">
    <source>
        <dbReference type="ARBA" id="ARBA00022692"/>
    </source>
</evidence>
<keyword evidence="5" id="KW-0597">Phosphoprotein</keyword>
<name>A0ABT1RX74_9FIRM</name>
<dbReference type="SMART" id="SM00304">
    <property type="entry name" value="HAMP"/>
    <property type="match status" value="1"/>
</dbReference>
<dbReference type="PRINTS" id="PR00344">
    <property type="entry name" value="BCTRLSENSOR"/>
</dbReference>
<dbReference type="InterPro" id="IPR003594">
    <property type="entry name" value="HATPase_dom"/>
</dbReference>
<dbReference type="SUPFAM" id="SSF47384">
    <property type="entry name" value="Homodimeric domain of signal transducing histidine kinase"/>
    <property type="match status" value="1"/>
</dbReference>
<evidence type="ECO:0000256" key="14">
    <source>
        <dbReference type="SAM" id="Phobius"/>
    </source>
</evidence>
<evidence type="ECO:0000259" key="16">
    <source>
        <dbReference type="PROSITE" id="PS50109"/>
    </source>
</evidence>
<dbReference type="InterPro" id="IPR050398">
    <property type="entry name" value="HssS/ArlS-like"/>
</dbReference>
<dbReference type="Pfam" id="PF00512">
    <property type="entry name" value="HisKA"/>
    <property type="match status" value="1"/>
</dbReference>
<dbReference type="InterPro" id="IPR004358">
    <property type="entry name" value="Sig_transdc_His_kin-like_C"/>
</dbReference>
<dbReference type="EMBL" id="JANFZH010000008">
    <property type="protein sequence ID" value="MCQ4839282.1"/>
    <property type="molecule type" value="Genomic_DNA"/>
</dbReference>
<evidence type="ECO:0000256" key="6">
    <source>
        <dbReference type="ARBA" id="ARBA00022679"/>
    </source>
</evidence>
<dbReference type="GeneID" id="90531049"/>
<keyword evidence="19" id="KW-1185">Reference proteome</keyword>
<protein>
    <recommendedName>
        <fullName evidence="3">histidine kinase</fullName>
        <ecNumber evidence="3">2.7.13.3</ecNumber>
    </recommendedName>
</protein>
<proteinExistence type="predicted"/>
<dbReference type="CDD" id="cd00082">
    <property type="entry name" value="HisKA"/>
    <property type="match status" value="1"/>
</dbReference>
<dbReference type="PANTHER" id="PTHR45528:SF1">
    <property type="entry name" value="SENSOR HISTIDINE KINASE CPXA"/>
    <property type="match status" value="1"/>
</dbReference>
<keyword evidence="13 14" id="KW-0472">Membrane</keyword>
<evidence type="ECO:0000256" key="9">
    <source>
        <dbReference type="ARBA" id="ARBA00022777"/>
    </source>
</evidence>
<dbReference type="Gene3D" id="6.10.340.10">
    <property type="match status" value="1"/>
</dbReference>
<dbReference type="CDD" id="cd06225">
    <property type="entry name" value="HAMP"/>
    <property type="match status" value="1"/>
</dbReference>
<dbReference type="Gene3D" id="3.30.565.10">
    <property type="entry name" value="Histidine kinase-like ATPase, C-terminal domain"/>
    <property type="match status" value="1"/>
</dbReference>
<evidence type="ECO:0000256" key="11">
    <source>
        <dbReference type="ARBA" id="ARBA00022989"/>
    </source>
</evidence>
<keyword evidence="9 18" id="KW-0418">Kinase</keyword>
<evidence type="ECO:0000313" key="18">
    <source>
        <dbReference type="EMBL" id="MCQ4839282.1"/>
    </source>
</evidence>
<evidence type="ECO:0000313" key="19">
    <source>
        <dbReference type="Proteomes" id="UP001524473"/>
    </source>
</evidence>
<keyword evidence="6" id="KW-0808">Transferase</keyword>
<dbReference type="SUPFAM" id="SSF158472">
    <property type="entry name" value="HAMP domain-like"/>
    <property type="match status" value="1"/>
</dbReference>
<feature type="signal peptide" evidence="15">
    <location>
        <begin position="1"/>
        <end position="21"/>
    </location>
</feature>
<dbReference type="PANTHER" id="PTHR45528">
    <property type="entry name" value="SENSOR HISTIDINE KINASE CPXA"/>
    <property type="match status" value="1"/>
</dbReference>
<keyword evidence="7 14" id="KW-0812">Transmembrane</keyword>
<dbReference type="InterPro" id="IPR036890">
    <property type="entry name" value="HATPase_C_sf"/>
</dbReference>
<dbReference type="InterPro" id="IPR036097">
    <property type="entry name" value="HisK_dim/P_sf"/>
</dbReference>
<evidence type="ECO:0000256" key="2">
    <source>
        <dbReference type="ARBA" id="ARBA00004651"/>
    </source>
</evidence>
<evidence type="ECO:0000256" key="8">
    <source>
        <dbReference type="ARBA" id="ARBA00022741"/>
    </source>
</evidence>
<dbReference type="PROSITE" id="PS50885">
    <property type="entry name" value="HAMP"/>
    <property type="match status" value="1"/>
</dbReference>
<dbReference type="InterPro" id="IPR005467">
    <property type="entry name" value="His_kinase_dom"/>
</dbReference>
<organism evidence="18 19">
    <name type="scientific">Neglectibacter timonensis</name>
    <dbReference type="NCBI Taxonomy" id="1776382"/>
    <lineage>
        <taxon>Bacteria</taxon>
        <taxon>Bacillati</taxon>
        <taxon>Bacillota</taxon>
        <taxon>Clostridia</taxon>
        <taxon>Eubacteriales</taxon>
        <taxon>Oscillospiraceae</taxon>
        <taxon>Neglectibacter</taxon>
    </lineage>
</organism>
<accession>A0ABT1RX74</accession>
<dbReference type="InterPro" id="IPR003660">
    <property type="entry name" value="HAMP_dom"/>
</dbReference>
<dbReference type="Pfam" id="PF00672">
    <property type="entry name" value="HAMP"/>
    <property type="match status" value="1"/>
</dbReference>
<keyword evidence="12" id="KW-0902">Two-component regulatory system</keyword>
<comment type="subcellular location">
    <subcellularLocation>
        <location evidence="2">Cell membrane</location>
        <topology evidence="2">Multi-pass membrane protein</topology>
    </subcellularLocation>
</comment>
<evidence type="ECO:0000256" key="12">
    <source>
        <dbReference type="ARBA" id="ARBA00023012"/>
    </source>
</evidence>
<dbReference type="PROSITE" id="PS50109">
    <property type="entry name" value="HIS_KIN"/>
    <property type="match status" value="1"/>
</dbReference>
<evidence type="ECO:0000256" key="15">
    <source>
        <dbReference type="SAM" id="SignalP"/>
    </source>
</evidence>
<evidence type="ECO:0000256" key="13">
    <source>
        <dbReference type="ARBA" id="ARBA00023136"/>
    </source>
</evidence>
<dbReference type="SMART" id="SM00388">
    <property type="entry name" value="HisKA"/>
    <property type="match status" value="1"/>
</dbReference>
<evidence type="ECO:0000256" key="1">
    <source>
        <dbReference type="ARBA" id="ARBA00000085"/>
    </source>
</evidence>
<dbReference type="InterPro" id="IPR003661">
    <property type="entry name" value="HisK_dim/P_dom"/>
</dbReference>
<dbReference type="RefSeq" id="WP_066860087.1">
    <property type="nucleotide sequence ID" value="NZ_CABKVV010000009.1"/>
</dbReference>
<dbReference type="Pfam" id="PF02518">
    <property type="entry name" value="HATPase_c"/>
    <property type="match status" value="1"/>
</dbReference>
<feature type="transmembrane region" description="Helical" evidence="14">
    <location>
        <begin position="176"/>
        <end position="196"/>
    </location>
</feature>
<evidence type="ECO:0000256" key="10">
    <source>
        <dbReference type="ARBA" id="ARBA00022840"/>
    </source>
</evidence>
<dbReference type="Proteomes" id="UP001524473">
    <property type="component" value="Unassembled WGS sequence"/>
</dbReference>
<dbReference type="GO" id="GO:0016301">
    <property type="term" value="F:kinase activity"/>
    <property type="evidence" value="ECO:0007669"/>
    <property type="project" value="UniProtKB-KW"/>
</dbReference>
<keyword evidence="4" id="KW-1003">Cell membrane</keyword>
<evidence type="ECO:0000256" key="3">
    <source>
        <dbReference type="ARBA" id="ARBA00012438"/>
    </source>
</evidence>
<comment type="caution">
    <text evidence="18">The sequence shown here is derived from an EMBL/GenBank/DDBJ whole genome shotgun (WGS) entry which is preliminary data.</text>
</comment>
<dbReference type="Gene3D" id="1.10.287.130">
    <property type="match status" value="1"/>
</dbReference>
<sequence length="488" mass="53732">MKLWHKVFLCTLALAVLSVFCTSQLLIQQEFSRTVSAETDRSLTEHSFFSAGIFSKLNYRKAGSGQPFLGDGEAESILVQAAADQAGGKGGMAVYRDGVRIASANTPIELRSGSLLESMEQKTLNGEECRTVIEKDGDRYHIVTASLLPIEGEEYELFTVRELTGIYRAREQETRYAQGFLLLFSLVMAAVLSLVIRRLLSPLGRVNRGIGQIARGEYGLRLQESGSREFRELSQNVNTMARSVEENVERIQGIADSRKQFIDNLAHEMKTPLTSILGFADLLRIKRTVSDKQRREYSGVVVEEAKRLQTLSGKLMELAVANHAKPDYAELDVDLLFREMGLTMAPLLARRGIRLLWESSGEKLTADRELVKSLLYNLVDNAAKASKEGEEVLLSCVKGEGTVILSVSDWGIGMDEKTVRRATEAFYMADKSRSRKNGGAGLGLALCARIAEMHGAQLRIKSAPGQGTTVFLAFPETPPAEPEGGEST</sequence>
<dbReference type="EC" id="2.7.13.3" evidence="3"/>
<evidence type="ECO:0000256" key="5">
    <source>
        <dbReference type="ARBA" id="ARBA00022553"/>
    </source>
</evidence>
<dbReference type="SMART" id="SM00387">
    <property type="entry name" value="HATPase_c"/>
    <property type="match status" value="1"/>
</dbReference>
<reference evidence="18 19" key="1">
    <citation type="submission" date="2022-06" db="EMBL/GenBank/DDBJ databases">
        <title>Isolation of gut microbiota from human fecal samples.</title>
        <authorList>
            <person name="Pamer E.G."/>
            <person name="Barat B."/>
            <person name="Waligurski E."/>
            <person name="Medina S."/>
            <person name="Paddock L."/>
            <person name="Mostad J."/>
        </authorList>
    </citation>
    <scope>NUCLEOTIDE SEQUENCE [LARGE SCALE GENOMIC DNA]</scope>
    <source>
        <strain evidence="18 19">DFI.9.73</strain>
    </source>
</reference>
<dbReference type="CDD" id="cd00075">
    <property type="entry name" value="HATPase"/>
    <property type="match status" value="1"/>
</dbReference>
<evidence type="ECO:0000256" key="4">
    <source>
        <dbReference type="ARBA" id="ARBA00022475"/>
    </source>
</evidence>
<evidence type="ECO:0000259" key="17">
    <source>
        <dbReference type="PROSITE" id="PS50885"/>
    </source>
</evidence>
<keyword evidence="15" id="KW-0732">Signal</keyword>
<feature type="domain" description="Histidine kinase" evidence="16">
    <location>
        <begin position="264"/>
        <end position="478"/>
    </location>
</feature>
<feature type="chain" id="PRO_5046741819" description="histidine kinase" evidence="15">
    <location>
        <begin position="22"/>
        <end position="488"/>
    </location>
</feature>
<comment type="catalytic activity">
    <reaction evidence="1">
        <text>ATP + protein L-histidine = ADP + protein N-phospho-L-histidine.</text>
        <dbReference type="EC" id="2.7.13.3"/>
    </reaction>
</comment>
<keyword evidence="8" id="KW-0547">Nucleotide-binding</keyword>
<feature type="domain" description="HAMP" evidence="17">
    <location>
        <begin position="197"/>
        <end position="249"/>
    </location>
</feature>
<dbReference type="SUPFAM" id="SSF55874">
    <property type="entry name" value="ATPase domain of HSP90 chaperone/DNA topoisomerase II/histidine kinase"/>
    <property type="match status" value="1"/>
</dbReference>
<keyword evidence="11 14" id="KW-1133">Transmembrane helix</keyword>